<keyword evidence="2" id="KW-1185">Reference proteome</keyword>
<evidence type="ECO:0000313" key="2">
    <source>
        <dbReference type="Proteomes" id="UP000555828"/>
    </source>
</evidence>
<comment type="caution">
    <text evidence="1">The sequence shown here is derived from an EMBL/GenBank/DDBJ whole genome shotgun (WGS) entry which is preliminary data.</text>
</comment>
<dbReference type="AlphaFoldDB" id="A0A841GHR4"/>
<dbReference type="RefSeq" id="WP_184619846.1">
    <property type="nucleotide sequence ID" value="NZ_JACHEX010000005.1"/>
</dbReference>
<protein>
    <recommendedName>
        <fullName evidence="3">Esterase</fullName>
    </recommendedName>
</protein>
<accession>A0A841GHR4</accession>
<organism evidence="1 2">
    <name type="scientific">Thermosipho japonicus</name>
    <dbReference type="NCBI Taxonomy" id="90323"/>
    <lineage>
        <taxon>Bacteria</taxon>
        <taxon>Thermotogati</taxon>
        <taxon>Thermotogota</taxon>
        <taxon>Thermotogae</taxon>
        <taxon>Thermotogales</taxon>
        <taxon>Fervidobacteriaceae</taxon>
        <taxon>Thermosipho</taxon>
    </lineage>
</organism>
<evidence type="ECO:0008006" key="3">
    <source>
        <dbReference type="Google" id="ProtNLM"/>
    </source>
</evidence>
<sequence length="331" mass="38041">MKRFILILFLLAVSTVVLSIPLYSYKMSGVVVFRSLGIKIKPFFEYDEVEVKDYFPFEPELITVREGRKKLILIHGIAPKEVDEKLGFYKKSMIDSFKEVMPDDVGIYFFLYPSLSVDLQYSSKKLIELTDSFKEIYVYAHSMGGILLRFALQDKEFSRKVKKVIFAGTSHVGSPLAQLIFLKTSILNFFTTPKVELIKRALLLANFFNGYILAPNYKYLIFGKKFPPIPDYVKRVNFVGRLEVSVETIDDILKSNPIYFTGLYFLKYIVDNIYPENSIFLENDGMVPVFSATQDSDINFIFYGANHADLAMRRDIIEKAAEFFGFIGEGV</sequence>
<dbReference type="EMBL" id="JACHEX010000005">
    <property type="protein sequence ID" value="MBB6063256.1"/>
    <property type="molecule type" value="Genomic_DNA"/>
</dbReference>
<dbReference type="InterPro" id="IPR029058">
    <property type="entry name" value="AB_hydrolase_fold"/>
</dbReference>
<dbReference type="Gene3D" id="3.40.50.1820">
    <property type="entry name" value="alpha/beta hydrolase"/>
    <property type="match status" value="1"/>
</dbReference>
<dbReference type="SUPFAM" id="SSF53474">
    <property type="entry name" value="alpha/beta-Hydrolases"/>
    <property type="match status" value="1"/>
</dbReference>
<proteinExistence type="predicted"/>
<gene>
    <name evidence="1" type="ORF">HNP65_001720</name>
</gene>
<name>A0A841GHR4_9BACT</name>
<evidence type="ECO:0000313" key="1">
    <source>
        <dbReference type="EMBL" id="MBB6063256.1"/>
    </source>
</evidence>
<dbReference type="Proteomes" id="UP000555828">
    <property type="component" value="Unassembled WGS sequence"/>
</dbReference>
<reference evidence="1 2" key="1">
    <citation type="submission" date="2020-08" db="EMBL/GenBank/DDBJ databases">
        <title>Genomic Encyclopedia of Type Strains, Phase IV (KMG-IV): sequencing the most valuable type-strain genomes for metagenomic binning, comparative biology and taxonomic classification.</title>
        <authorList>
            <person name="Goeker M."/>
        </authorList>
    </citation>
    <scope>NUCLEOTIDE SEQUENCE [LARGE SCALE GENOMIC DNA]</scope>
    <source>
        <strain evidence="1 2">DSM 13481</strain>
    </source>
</reference>